<evidence type="ECO:0000256" key="5">
    <source>
        <dbReference type="ARBA" id="ARBA00022989"/>
    </source>
</evidence>
<evidence type="ECO:0000259" key="9">
    <source>
        <dbReference type="Pfam" id="PF01545"/>
    </source>
</evidence>
<dbReference type="GO" id="GO:0006882">
    <property type="term" value="P:intracellular zinc ion homeostasis"/>
    <property type="evidence" value="ECO:0007669"/>
    <property type="project" value="TreeGrafter"/>
</dbReference>
<organism evidence="11">
    <name type="scientific">uncultured Frankineae bacterium</name>
    <dbReference type="NCBI Taxonomy" id="437475"/>
    <lineage>
        <taxon>Bacteria</taxon>
        <taxon>Bacillati</taxon>
        <taxon>Actinomycetota</taxon>
        <taxon>Actinomycetes</taxon>
        <taxon>Frankiales</taxon>
        <taxon>environmental samples</taxon>
    </lineage>
</organism>
<dbReference type="EMBL" id="CADCUB010000025">
    <property type="protein sequence ID" value="CAA9310306.1"/>
    <property type="molecule type" value="Genomic_DNA"/>
</dbReference>
<feature type="region of interest" description="Disordered" evidence="7">
    <location>
        <begin position="1"/>
        <end position="105"/>
    </location>
</feature>
<feature type="transmembrane region" description="Helical" evidence="8">
    <location>
        <begin position="137"/>
        <end position="160"/>
    </location>
</feature>
<feature type="domain" description="Cation efflux protein cytoplasmic" evidence="10">
    <location>
        <begin position="333"/>
        <end position="408"/>
    </location>
</feature>
<dbReference type="InterPro" id="IPR002524">
    <property type="entry name" value="Cation_efflux"/>
</dbReference>
<dbReference type="GO" id="GO:0005886">
    <property type="term" value="C:plasma membrane"/>
    <property type="evidence" value="ECO:0007669"/>
    <property type="project" value="TreeGrafter"/>
</dbReference>
<dbReference type="Gene3D" id="3.30.70.1350">
    <property type="entry name" value="Cation efflux protein, cytoplasmic domain"/>
    <property type="match status" value="1"/>
</dbReference>
<evidence type="ECO:0000259" key="10">
    <source>
        <dbReference type="Pfam" id="PF16916"/>
    </source>
</evidence>
<feature type="domain" description="Cation efflux protein transmembrane" evidence="9">
    <location>
        <begin position="135"/>
        <end position="328"/>
    </location>
</feature>
<keyword evidence="5 8" id="KW-1133">Transmembrane helix</keyword>
<feature type="region of interest" description="Disordered" evidence="7">
    <location>
        <begin position="404"/>
        <end position="444"/>
    </location>
</feature>
<dbReference type="Pfam" id="PF01545">
    <property type="entry name" value="Cation_efflux"/>
    <property type="match status" value="1"/>
</dbReference>
<dbReference type="InterPro" id="IPR050291">
    <property type="entry name" value="CDF_Transporter"/>
</dbReference>
<dbReference type="InterPro" id="IPR027470">
    <property type="entry name" value="Cation_efflux_CTD"/>
</dbReference>
<feature type="transmembrane region" description="Helical" evidence="8">
    <location>
        <begin position="279"/>
        <end position="297"/>
    </location>
</feature>
<proteinExistence type="inferred from homology"/>
<feature type="transmembrane region" description="Helical" evidence="8">
    <location>
        <begin position="236"/>
        <end position="258"/>
    </location>
</feature>
<dbReference type="PANTHER" id="PTHR43840">
    <property type="entry name" value="MITOCHONDRIAL METAL TRANSPORTER 1-RELATED"/>
    <property type="match status" value="1"/>
</dbReference>
<gene>
    <name evidence="11" type="ORF">AVDCRST_MAG07-489</name>
</gene>
<comment type="similarity">
    <text evidence="2">Belongs to the cation diffusion facilitator (CDF) transporter (TC 2.A.4) family.</text>
</comment>
<dbReference type="GO" id="GO:0015086">
    <property type="term" value="F:cadmium ion transmembrane transporter activity"/>
    <property type="evidence" value="ECO:0007669"/>
    <property type="project" value="TreeGrafter"/>
</dbReference>
<dbReference type="PANTHER" id="PTHR43840:SF15">
    <property type="entry name" value="MITOCHONDRIAL METAL TRANSPORTER 1-RELATED"/>
    <property type="match status" value="1"/>
</dbReference>
<keyword evidence="3" id="KW-0813">Transport</keyword>
<feature type="compositionally biased region" description="Basic and acidic residues" evidence="7">
    <location>
        <begin position="411"/>
        <end position="438"/>
    </location>
</feature>
<evidence type="ECO:0000256" key="4">
    <source>
        <dbReference type="ARBA" id="ARBA00022692"/>
    </source>
</evidence>
<dbReference type="Pfam" id="PF16916">
    <property type="entry name" value="ZT_dimer"/>
    <property type="match status" value="1"/>
</dbReference>
<dbReference type="InterPro" id="IPR027469">
    <property type="entry name" value="Cation_efflux_TMD_sf"/>
</dbReference>
<name>A0A6J4KNC2_9ACTN</name>
<evidence type="ECO:0000256" key="2">
    <source>
        <dbReference type="ARBA" id="ARBA00008114"/>
    </source>
</evidence>
<sequence>MPLLHGHAPGMDLRRGDAPAPADAAGHPDAAHAQPEHHDAGGHGHGDHNHAAHGSADHSEGDHAHDNHGPGDHAHDNHGHGDHPDHGDHGDHGHDHDHPGGLRGLFASVLRPHSHDAADSVDAALESSEQGIRAVKISLVALGVTAAAQAVVVLLTGSVALLADTIHNFSDALTAVPLWIAFVLGRRPASRRYTYGYGRAEDLAGVFIVVMIALSAVVAGVESVRRLLDPQPVERVGVVIAAGLIGFAGNELVALYRIRVGRRIGSAALVADGLHARTDGFTSLAVVGGALGVLAGFPLADPVVGLVITVAILFVLRGAATDVYRRLMDAVEPELVDSAEASLRATPGVLDVDELRLRWIGHRIRAEVGLVVSSELALVQAHEIATQAHHRLLHDVPRLDDATVHVSPSGHEGDQHHAAIEHHRPARVDASGRSDRRRAGTGRS</sequence>
<keyword evidence="4 8" id="KW-0812">Transmembrane</keyword>
<dbReference type="NCBIfam" id="TIGR01297">
    <property type="entry name" value="CDF"/>
    <property type="match status" value="1"/>
</dbReference>
<evidence type="ECO:0000313" key="11">
    <source>
        <dbReference type="EMBL" id="CAA9310306.1"/>
    </source>
</evidence>
<comment type="subcellular location">
    <subcellularLocation>
        <location evidence="1">Membrane</location>
        <topology evidence="1">Multi-pass membrane protein</topology>
    </subcellularLocation>
</comment>
<feature type="compositionally biased region" description="Low complexity" evidence="7">
    <location>
        <begin position="18"/>
        <end position="33"/>
    </location>
</feature>
<dbReference type="InterPro" id="IPR036837">
    <property type="entry name" value="Cation_efflux_CTD_sf"/>
</dbReference>
<accession>A0A6J4KNC2</accession>
<dbReference type="GO" id="GO:0015341">
    <property type="term" value="F:zinc efflux antiporter activity"/>
    <property type="evidence" value="ECO:0007669"/>
    <property type="project" value="TreeGrafter"/>
</dbReference>
<evidence type="ECO:0000256" key="7">
    <source>
        <dbReference type="SAM" id="MobiDB-lite"/>
    </source>
</evidence>
<reference evidence="11" key="1">
    <citation type="submission" date="2020-02" db="EMBL/GenBank/DDBJ databases">
        <authorList>
            <person name="Meier V. D."/>
        </authorList>
    </citation>
    <scope>NUCLEOTIDE SEQUENCE</scope>
    <source>
        <strain evidence="11">AVDCRST_MAG07</strain>
    </source>
</reference>
<evidence type="ECO:0000256" key="1">
    <source>
        <dbReference type="ARBA" id="ARBA00004141"/>
    </source>
</evidence>
<feature type="transmembrane region" description="Helical" evidence="8">
    <location>
        <begin position="166"/>
        <end position="184"/>
    </location>
</feature>
<dbReference type="GO" id="GO:0015093">
    <property type="term" value="F:ferrous iron transmembrane transporter activity"/>
    <property type="evidence" value="ECO:0007669"/>
    <property type="project" value="TreeGrafter"/>
</dbReference>
<dbReference type="SUPFAM" id="SSF161111">
    <property type="entry name" value="Cation efflux protein transmembrane domain-like"/>
    <property type="match status" value="1"/>
</dbReference>
<keyword evidence="6 8" id="KW-0472">Membrane</keyword>
<dbReference type="Gene3D" id="1.20.1510.10">
    <property type="entry name" value="Cation efflux protein transmembrane domain"/>
    <property type="match status" value="1"/>
</dbReference>
<feature type="transmembrane region" description="Helical" evidence="8">
    <location>
        <begin position="303"/>
        <end position="320"/>
    </location>
</feature>
<feature type="transmembrane region" description="Helical" evidence="8">
    <location>
        <begin position="204"/>
        <end position="224"/>
    </location>
</feature>
<dbReference type="AlphaFoldDB" id="A0A6J4KNC2"/>
<protein>
    <submittedName>
        <fullName evidence="11">Cobalt-zinc-cadmium resistance protein CzcD</fullName>
    </submittedName>
</protein>
<dbReference type="SUPFAM" id="SSF160240">
    <property type="entry name" value="Cation efflux protein cytoplasmic domain-like"/>
    <property type="match status" value="1"/>
</dbReference>
<dbReference type="InterPro" id="IPR058533">
    <property type="entry name" value="Cation_efflux_TM"/>
</dbReference>
<feature type="compositionally biased region" description="Basic and acidic residues" evidence="7">
    <location>
        <begin position="34"/>
        <end position="100"/>
    </location>
</feature>
<evidence type="ECO:0000256" key="8">
    <source>
        <dbReference type="SAM" id="Phobius"/>
    </source>
</evidence>
<evidence type="ECO:0000256" key="3">
    <source>
        <dbReference type="ARBA" id="ARBA00022448"/>
    </source>
</evidence>
<evidence type="ECO:0000256" key="6">
    <source>
        <dbReference type="ARBA" id="ARBA00023136"/>
    </source>
</evidence>
<dbReference type="FunFam" id="1.20.1510.10:FF:000006">
    <property type="entry name" value="Divalent cation efflux transporter"/>
    <property type="match status" value="1"/>
</dbReference>